<dbReference type="SUPFAM" id="SSF82549">
    <property type="entry name" value="DAK1/DegV-like"/>
    <property type="match status" value="1"/>
</dbReference>
<gene>
    <name evidence="3" type="ORF">JK636_23440</name>
</gene>
<dbReference type="RefSeq" id="WP_202751424.1">
    <property type="nucleotide sequence ID" value="NZ_JAESWC010000027.1"/>
</dbReference>
<dbReference type="PROSITE" id="PS51482">
    <property type="entry name" value="DEGV"/>
    <property type="match status" value="1"/>
</dbReference>
<dbReference type="Gene3D" id="3.30.1180.10">
    <property type="match status" value="1"/>
</dbReference>
<dbReference type="PANTHER" id="PTHR33434">
    <property type="entry name" value="DEGV DOMAIN-CONTAINING PROTEIN DR_1986-RELATED"/>
    <property type="match status" value="1"/>
</dbReference>
<sequence length="288" mass="31893">METVIIIDSTSDLPKEYIEKNNVPALGMTVSFMGKEYKDDFGVSLSYKAFYDGVRKGEMPATAQINAYSYAEEFKKHVSAGKSVICIVFSSALSGSYNSACIARDMLLEEYENADITVIDSKCASLGEGLLDYYAIEMLKAGKSKDEIVRWIESNKLKINHWFTVDDLNHLKRGGRVSSTAAVIGTLLDIKPILHVDNEGRLIPVTKVKGRKKSIKALAEELNKRIVNPEEQVIFISHGDCYEDAKLLEKLILEKHKVKDIMINPIGPAVGSHSGPGTVALFFLGDQR</sequence>
<dbReference type="Proteomes" id="UP000632377">
    <property type="component" value="Unassembled WGS sequence"/>
</dbReference>
<dbReference type="InterPro" id="IPR003797">
    <property type="entry name" value="DegV"/>
</dbReference>
<dbReference type="InterPro" id="IPR050270">
    <property type="entry name" value="DegV_domain_contain"/>
</dbReference>
<protein>
    <submittedName>
        <fullName evidence="3">DegV family protein</fullName>
    </submittedName>
</protein>
<dbReference type="EMBL" id="JAESWC010000027">
    <property type="protein sequence ID" value="MBL4938663.1"/>
    <property type="molecule type" value="Genomic_DNA"/>
</dbReference>
<dbReference type="InterPro" id="IPR043168">
    <property type="entry name" value="DegV_C"/>
</dbReference>
<organism evidence="3 4">
    <name type="scientific">Clostridium rhizosphaerae</name>
    <dbReference type="NCBI Taxonomy" id="2803861"/>
    <lineage>
        <taxon>Bacteria</taxon>
        <taxon>Bacillati</taxon>
        <taxon>Bacillota</taxon>
        <taxon>Clostridia</taxon>
        <taxon>Eubacteriales</taxon>
        <taxon>Clostridiaceae</taxon>
        <taxon>Clostridium</taxon>
    </lineage>
</organism>
<evidence type="ECO:0000313" key="4">
    <source>
        <dbReference type="Proteomes" id="UP000632377"/>
    </source>
</evidence>
<dbReference type="Gene3D" id="3.40.50.10440">
    <property type="entry name" value="Dihydroxyacetone kinase, domain 1"/>
    <property type="match status" value="1"/>
</dbReference>
<comment type="caution">
    <text evidence="3">The sequence shown here is derived from an EMBL/GenBank/DDBJ whole genome shotgun (WGS) entry which is preliminary data.</text>
</comment>
<proteinExistence type="predicted"/>
<evidence type="ECO:0000256" key="2">
    <source>
        <dbReference type="ARBA" id="ARBA00023121"/>
    </source>
</evidence>
<dbReference type="Pfam" id="PF02645">
    <property type="entry name" value="DegV"/>
    <property type="match status" value="1"/>
</dbReference>
<accession>A0ABS1TL35</accession>
<keyword evidence="2" id="KW-0446">Lipid-binding</keyword>
<comment type="function">
    <text evidence="1">May bind long-chain fatty acids, such as palmitate, and may play a role in lipid transport or fatty acid metabolism.</text>
</comment>
<evidence type="ECO:0000256" key="1">
    <source>
        <dbReference type="ARBA" id="ARBA00003238"/>
    </source>
</evidence>
<keyword evidence="4" id="KW-1185">Reference proteome</keyword>
<evidence type="ECO:0000313" key="3">
    <source>
        <dbReference type="EMBL" id="MBL4938663.1"/>
    </source>
</evidence>
<name>A0ABS1TL35_9CLOT</name>
<dbReference type="NCBIfam" id="TIGR00762">
    <property type="entry name" value="DegV"/>
    <property type="match status" value="1"/>
</dbReference>
<reference evidence="3 4" key="1">
    <citation type="submission" date="2021-01" db="EMBL/GenBank/DDBJ databases">
        <title>Genome public.</title>
        <authorList>
            <person name="Liu C."/>
            <person name="Sun Q."/>
        </authorList>
    </citation>
    <scope>NUCLEOTIDE SEQUENCE [LARGE SCALE GENOMIC DNA]</scope>
    <source>
        <strain evidence="3 4">YIM B02515</strain>
    </source>
</reference>
<dbReference type="PANTHER" id="PTHR33434:SF3">
    <property type="entry name" value="DEGV DOMAIN-CONTAINING PROTEIN YITS"/>
    <property type="match status" value="1"/>
</dbReference>
<dbReference type="Gene3D" id="2.20.28.50">
    <property type="entry name" value="degv family protein"/>
    <property type="match status" value="1"/>
</dbReference>